<dbReference type="AlphaFoldDB" id="A0A6C2C3G7"/>
<keyword evidence="1" id="KW-1133">Transmembrane helix</keyword>
<organism evidence="2 3">
    <name type="scientific">Weissella muntiaci</name>
    <dbReference type="NCBI Taxonomy" id="2508881"/>
    <lineage>
        <taxon>Bacteria</taxon>
        <taxon>Bacillati</taxon>
        <taxon>Bacillota</taxon>
        <taxon>Bacilli</taxon>
        <taxon>Lactobacillales</taxon>
        <taxon>Lactobacillaceae</taxon>
        <taxon>Weissella</taxon>
    </lineage>
</organism>
<keyword evidence="1" id="KW-0812">Transmembrane</keyword>
<comment type="caution">
    <text evidence="2">The sequence shown here is derived from an EMBL/GenBank/DDBJ whole genome shotgun (WGS) entry which is preliminary data.</text>
</comment>
<name>A0A6C2C3G7_9LACO</name>
<evidence type="ECO:0000256" key="1">
    <source>
        <dbReference type="SAM" id="Phobius"/>
    </source>
</evidence>
<evidence type="ECO:0000313" key="3">
    <source>
        <dbReference type="Proteomes" id="UP000371977"/>
    </source>
</evidence>
<evidence type="ECO:0000313" key="2">
    <source>
        <dbReference type="EMBL" id="TYC48434.1"/>
    </source>
</evidence>
<protein>
    <submittedName>
        <fullName evidence="2">Uncharacterized protein</fullName>
    </submittedName>
</protein>
<keyword evidence="3" id="KW-1185">Reference proteome</keyword>
<feature type="transmembrane region" description="Helical" evidence="1">
    <location>
        <begin position="145"/>
        <end position="164"/>
    </location>
</feature>
<sequence>MLSTKNNETLNRMKEISTDSKTISAVENQYLSSALRSIQAGTDFALTVRKMNLRFLKLESHGIELTGNIKRLSDDLIKKYGDPNLVYRGFGRTSGWARIDDALVGKGPLSETLGFLVELSVTFLFMGLIFYNPFLSDIKRQFGQAGYLIFNIIVVVSYLIWLIITGSLKKPSK</sequence>
<proteinExistence type="predicted"/>
<dbReference type="RefSeq" id="WP_148623180.1">
    <property type="nucleotide sequence ID" value="NZ_SDGZ01000020.1"/>
</dbReference>
<reference evidence="2 3" key="1">
    <citation type="submission" date="2019-01" db="EMBL/GenBank/DDBJ databases">
        <title>Weissella sp. nov., a novel lactic acid bacterium isolated from animal feces.</title>
        <authorList>
            <person name="Wang L.-T."/>
        </authorList>
    </citation>
    <scope>NUCLEOTIDE SEQUENCE [LARGE SCALE GENOMIC DNA]</scope>
    <source>
        <strain evidence="2 3">8H-2</strain>
    </source>
</reference>
<gene>
    <name evidence="2" type="ORF">ESZ50_08720</name>
</gene>
<feature type="transmembrane region" description="Helical" evidence="1">
    <location>
        <begin position="113"/>
        <end position="133"/>
    </location>
</feature>
<keyword evidence="1" id="KW-0472">Membrane</keyword>
<dbReference type="EMBL" id="SDGZ01000020">
    <property type="protein sequence ID" value="TYC48434.1"/>
    <property type="molecule type" value="Genomic_DNA"/>
</dbReference>
<accession>A0A6C2C3G7</accession>
<dbReference type="Proteomes" id="UP000371977">
    <property type="component" value="Unassembled WGS sequence"/>
</dbReference>